<feature type="domain" description="ChsH2 C-terminal OB-fold" evidence="1">
    <location>
        <begin position="56"/>
        <end position="119"/>
    </location>
</feature>
<evidence type="ECO:0000259" key="1">
    <source>
        <dbReference type="Pfam" id="PF01796"/>
    </source>
</evidence>
<dbReference type="Gene3D" id="6.10.30.10">
    <property type="match status" value="1"/>
</dbReference>
<sequence length="135" mass="14962">MIGTRKLPLLEPLTEAFWTGGAQGELRIQHCQACGHWQHPPLVRCPKCHSAELEARAVSGRGTVKTWTVNAQSWQRGVDPTFIFAAIELTEQPELYVLSNVLCAPDEVHSGIAVQVTFEQQDDVWFPLFAPADPA</sequence>
<reference evidence="3 4" key="1">
    <citation type="submission" date="2024-03" db="EMBL/GenBank/DDBJ databases">
        <authorList>
            <person name="Jo J.-H."/>
        </authorList>
    </citation>
    <scope>NUCLEOTIDE SEQUENCE [LARGE SCALE GENOMIC DNA]</scope>
    <source>
        <strain evidence="3 4">AS3R-12</strain>
    </source>
</reference>
<dbReference type="EMBL" id="JBBHJY010000006">
    <property type="protein sequence ID" value="MEJ6010893.1"/>
    <property type="molecule type" value="Genomic_DNA"/>
</dbReference>
<dbReference type="InterPro" id="IPR012340">
    <property type="entry name" value="NA-bd_OB-fold"/>
</dbReference>
<feature type="domain" description="ChsH2 rubredoxin-like zinc ribbon" evidence="2">
    <location>
        <begin position="18"/>
        <end position="54"/>
    </location>
</feature>
<dbReference type="RefSeq" id="WP_339967728.1">
    <property type="nucleotide sequence ID" value="NZ_JBBHJY010000006.1"/>
</dbReference>
<evidence type="ECO:0000313" key="3">
    <source>
        <dbReference type="EMBL" id="MEJ6010893.1"/>
    </source>
</evidence>
<name>A0ABU8SAA2_9SPHN</name>
<keyword evidence="4" id="KW-1185">Reference proteome</keyword>
<dbReference type="PANTHER" id="PTHR34075">
    <property type="entry name" value="BLR3430 PROTEIN"/>
    <property type="match status" value="1"/>
</dbReference>
<dbReference type="InterPro" id="IPR002878">
    <property type="entry name" value="ChsH2_C"/>
</dbReference>
<protein>
    <submittedName>
        <fullName evidence="3">Zinc ribbon domain-containing protein</fullName>
    </submittedName>
</protein>
<dbReference type="InterPro" id="IPR052513">
    <property type="entry name" value="Thioester_dehydratase-like"/>
</dbReference>
<gene>
    <name evidence="3" type="ORF">WG900_13305</name>
</gene>
<dbReference type="PANTHER" id="PTHR34075:SF5">
    <property type="entry name" value="BLR3430 PROTEIN"/>
    <property type="match status" value="1"/>
</dbReference>
<evidence type="ECO:0000313" key="4">
    <source>
        <dbReference type="Proteomes" id="UP001379235"/>
    </source>
</evidence>
<evidence type="ECO:0000259" key="2">
    <source>
        <dbReference type="Pfam" id="PF12172"/>
    </source>
</evidence>
<accession>A0ABU8SAA2</accession>
<organism evidence="3 4">
    <name type="scientific">Novosphingobium aquae</name>
    <dbReference type="NCBI Taxonomy" id="3133435"/>
    <lineage>
        <taxon>Bacteria</taxon>
        <taxon>Pseudomonadati</taxon>
        <taxon>Pseudomonadota</taxon>
        <taxon>Alphaproteobacteria</taxon>
        <taxon>Sphingomonadales</taxon>
        <taxon>Sphingomonadaceae</taxon>
        <taxon>Novosphingobium</taxon>
    </lineage>
</organism>
<proteinExistence type="predicted"/>
<dbReference type="Pfam" id="PF12172">
    <property type="entry name" value="zf-ChsH2"/>
    <property type="match status" value="1"/>
</dbReference>
<dbReference type="Proteomes" id="UP001379235">
    <property type="component" value="Unassembled WGS sequence"/>
</dbReference>
<dbReference type="Pfam" id="PF01796">
    <property type="entry name" value="OB_ChsH2_C"/>
    <property type="match status" value="1"/>
</dbReference>
<comment type="caution">
    <text evidence="3">The sequence shown here is derived from an EMBL/GenBank/DDBJ whole genome shotgun (WGS) entry which is preliminary data.</text>
</comment>
<dbReference type="SUPFAM" id="SSF50249">
    <property type="entry name" value="Nucleic acid-binding proteins"/>
    <property type="match status" value="1"/>
</dbReference>
<dbReference type="InterPro" id="IPR022002">
    <property type="entry name" value="ChsH2_Znr"/>
</dbReference>